<protein>
    <submittedName>
        <fullName evidence="3">Uncharacterized protein</fullName>
    </submittedName>
</protein>
<evidence type="ECO:0000313" key="4">
    <source>
        <dbReference type="Proteomes" id="UP000184330"/>
    </source>
</evidence>
<keyword evidence="1" id="KW-0175">Coiled coil</keyword>
<feature type="region of interest" description="Disordered" evidence="2">
    <location>
        <begin position="205"/>
        <end position="233"/>
    </location>
</feature>
<dbReference type="AlphaFoldDB" id="A0A1L7XH56"/>
<organism evidence="3 4">
    <name type="scientific">Phialocephala subalpina</name>
    <dbReference type="NCBI Taxonomy" id="576137"/>
    <lineage>
        <taxon>Eukaryota</taxon>
        <taxon>Fungi</taxon>
        <taxon>Dikarya</taxon>
        <taxon>Ascomycota</taxon>
        <taxon>Pezizomycotina</taxon>
        <taxon>Leotiomycetes</taxon>
        <taxon>Helotiales</taxon>
        <taxon>Mollisiaceae</taxon>
        <taxon>Phialocephala</taxon>
        <taxon>Phialocephala fortinii species complex</taxon>
    </lineage>
</organism>
<reference evidence="3 4" key="1">
    <citation type="submission" date="2016-03" db="EMBL/GenBank/DDBJ databases">
        <authorList>
            <person name="Ploux O."/>
        </authorList>
    </citation>
    <scope>NUCLEOTIDE SEQUENCE [LARGE SCALE GENOMIC DNA]</scope>
    <source>
        <strain evidence="3 4">UAMH 11012</strain>
    </source>
</reference>
<name>A0A1L7XH56_9HELO</name>
<keyword evidence="4" id="KW-1185">Reference proteome</keyword>
<evidence type="ECO:0000313" key="3">
    <source>
        <dbReference type="EMBL" id="CZR64364.1"/>
    </source>
</evidence>
<dbReference type="Proteomes" id="UP000184330">
    <property type="component" value="Unassembled WGS sequence"/>
</dbReference>
<evidence type="ECO:0000256" key="1">
    <source>
        <dbReference type="SAM" id="Coils"/>
    </source>
</evidence>
<dbReference type="OrthoDB" id="3564131at2759"/>
<gene>
    <name evidence="3" type="ORF">PAC_14262</name>
</gene>
<evidence type="ECO:0000256" key="2">
    <source>
        <dbReference type="SAM" id="MobiDB-lite"/>
    </source>
</evidence>
<feature type="coiled-coil region" evidence="1">
    <location>
        <begin position="129"/>
        <end position="195"/>
    </location>
</feature>
<accession>A0A1L7XH56</accession>
<dbReference type="EMBL" id="FJOG01000026">
    <property type="protein sequence ID" value="CZR64364.1"/>
    <property type="molecule type" value="Genomic_DNA"/>
</dbReference>
<proteinExistence type="predicted"/>
<sequence length="233" mass="26290">MDLVTVIGICGTAAKLIAKISSGVNGVLDAPKSVQELSNELSAVFETWAKDFELVLKDCDDAFGRLEELVEKARTKKKETIKLGVVKRIDHQQDEMDKKIRAIHAAVEKLHQDRQNIKETFLVLETDRVEELEAALHDMEVVNHRLREEYLANSLEQSRETGVLKSALENLEAEYKNLEEELEAVVQAHELTQEQLAETVKEKLDLSERLSSSDSENTLPNDKITGIEQKNKA</sequence>